<dbReference type="OrthoDB" id="3543113at2759"/>
<keyword evidence="1" id="KW-0472">Membrane</keyword>
<feature type="transmembrane region" description="Helical" evidence="1">
    <location>
        <begin position="483"/>
        <end position="502"/>
    </location>
</feature>
<evidence type="ECO:0000313" key="2">
    <source>
        <dbReference type="EMBL" id="GBE86764.1"/>
    </source>
</evidence>
<sequence length="503" mass="55811">MNVDAYTTLREIPDAEWARFLAYARRIQVAGKDAPQDIGRIDSRALLAVILRADGEPISPSLTSLQMSVWTDVDSLLLFFLTGCLCQSTHKHLRDTLLYYLGPIKLEMHGLINQPARRNASLRKLVVAGRVDVILVAIRGLATLQEVHINDSRSARSSLETLASLPDLRAARFGFEEYVTGPEPYAFLALRYLDVSGYLSDLVTLFTNLSAPSLNSLTIRFYFCLHRDPDFLSHFITLLDGLPVPFCSTLRILRIYTHLKHEEEVAVFGGFIDVIRSLQRLSNLKEISMKVHFSLSLCNADVRAMATAWPRLEILSLKCPLALDQGTPSVFSLVYFARSCPHLRELSLPRMACRCSSGPSNDIHAGLPYNTAPGMTLLSFEYDMPRDPTPVGALDGLQVAAFIHRTFPSARIAVSCRNSTWFRVVLPLEYFFQHVDEYLARAIQTMCAALENERTPAVQPDSTAAALPPPTAHRLFSIGPSQLSAASIGAVYLVLLGILCAMD</sequence>
<proteinExistence type="predicted"/>
<name>A0A401GY84_9APHY</name>
<dbReference type="Gene3D" id="3.80.10.10">
    <property type="entry name" value="Ribonuclease Inhibitor"/>
    <property type="match status" value="1"/>
</dbReference>
<protein>
    <recommendedName>
        <fullName evidence="4">F-box domain-containing protein</fullName>
    </recommendedName>
</protein>
<evidence type="ECO:0000256" key="1">
    <source>
        <dbReference type="SAM" id="Phobius"/>
    </source>
</evidence>
<organism evidence="2 3">
    <name type="scientific">Sparassis crispa</name>
    <dbReference type="NCBI Taxonomy" id="139825"/>
    <lineage>
        <taxon>Eukaryota</taxon>
        <taxon>Fungi</taxon>
        <taxon>Dikarya</taxon>
        <taxon>Basidiomycota</taxon>
        <taxon>Agaricomycotina</taxon>
        <taxon>Agaricomycetes</taxon>
        <taxon>Polyporales</taxon>
        <taxon>Sparassidaceae</taxon>
        <taxon>Sparassis</taxon>
    </lineage>
</organism>
<gene>
    <name evidence="2" type="ORF">SCP_1000060</name>
</gene>
<keyword evidence="3" id="KW-1185">Reference proteome</keyword>
<dbReference type="SUPFAM" id="SSF52047">
    <property type="entry name" value="RNI-like"/>
    <property type="match status" value="1"/>
</dbReference>
<dbReference type="GeneID" id="38783681"/>
<dbReference type="Proteomes" id="UP000287166">
    <property type="component" value="Unassembled WGS sequence"/>
</dbReference>
<accession>A0A401GY84</accession>
<dbReference type="RefSeq" id="XP_027617677.1">
    <property type="nucleotide sequence ID" value="XM_027761876.1"/>
</dbReference>
<evidence type="ECO:0000313" key="3">
    <source>
        <dbReference type="Proteomes" id="UP000287166"/>
    </source>
</evidence>
<comment type="caution">
    <text evidence="2">The sequence shown here is derived from an EMBL/GenBank/DDBJ whole genome shotgun (WGS) entry which is preliminary data.</text>
</comment>
<dbReference type="AlphaFoldDB" id="A0A401GY84"/>
<dbReference type="EMBL" id="BFAD01000010">
    <property type="protein sequence ID" value="GBE86764.1"/>
    <property type="molecule type" value="Genomic_DNA"/>
</dbReference>
<reference evidence="2 3" key="1">
    <citation type="journal article" date="2018" name="Sci. Rep.">
        <title>Genome sequence of the cauliflower mushroom Sparassis crispa (Hanabiratake) and its association with beneficial usage.</title>
        <authorList>
            <person name="Kiyama R."/>
            <person name="Furutani Y."/>
            <person name="Kawaguchi K."/>
            <person name="Nakanishi T."/>
        </authorList>
    </citation>
    <scope>NUCLEOTIDE SEQUENCE [LARGE SCALE GENOMIC DNA]</scope>
</reference>
<dbReference type="InParanoid" id="A0A401GY84"/>
<evidence type="ECO:0008006" key="4">
    <source>
        <dbReference type="Google" id="ProtNLM"/>
    </source>
</evidence>
<keyword evidence="1" id="KW-1133">Transmembrane helix</keyword>
<keyword evidence="1" id="KW-0812">Transmembrane</keyword>
<dbReference type="InterPro" id="IPR032675">
    <property type="entry name" value="LRR_dom_sf"/>
</dbReference>